<feature type="compositionally biased region" description="Acidic residues" evidence="8">
    <location>
        <begin position="480"/>
        <end position="497"/>
    </location>
</feature>
<evidence type="ECO:0000256" key="1">
    <source>
        <dbReference type="ARBA" id="ARBA00009794"/>
    </source>
</evidence>
<dbReference type="InterPro" id="IPR007064">
    <property type="entry name" value="Nmd3_N"/>
</dbReference>
<evidence type="ECO:0000256" key="6">
    <source>
        <dbReference type="ARBA" id="ARBA00023242"/>
    </source>
</evidence>
<keyword evidence="6 7" id="KW-0539">Nucleus</keyword>
<keyword evidence="4 7" id="KW-0963">Cytoplasm</keyword>
<dbReference type="GO" id="GO:0005634">
    <property type="term" value="C:nucleus"/>
    <property type="evidence" value="ECO:0007669"/>
    <property type="project" value="UniProtKB-SubCell"/>
</dbReference>
<evidence type="ECO:0000313" key="12">
    <source>
        <dbReference type="EMBL" id="KAJ5071948.1"/>
    </source>
</evidence>
<dbReference type="InterPro" id="IPR039768">
    <property type="entry name" value="Nmd3"/>
</dbReference>
<organism evidence="12 13">
    <name type="scientific">Anaeramoeba ignava</name>
    <name type="common">Anaerobic marine amoeba</name>
    <dbReference type="NCBI Taxonomy" id="1746090"/>
    <lineage>
        <taxon>Eukaryota</taxon>
        <taxon>Metamonada</taxon>
        <taxon>Anaeramoebidae</taxon>
        <taxon>Anaeramoeba</taxon>
    </lineage>
</organism>
<evidence type="ECO:0000256" key="8">
    <source>
        <dbReference type="SAM" id="MobiDB-lite"/>
    </source>
</evidence>
<feature type="domain" description="60S ribosomal export protein NMD3 SH3" evidence="11">
    <location>
        <begin position="242"/>
        <end position="288"/>
    </location>
</feature>
<evidence type="ECO:0000259" key="9">
    <source>
        <dbReference type="Pfam" id="PF04981"/>
    </source>
</evidence>
<dbReference type="OrthoDB" id="203821at2759"/>
<dbReference type="InterPro" id="IPR048899">
    <property type="entry name" value="NMD_SH3"/>
</dbReference>
<dbReference type="PANTHER" id="PTHR12746">
    <property type="entry name" value="NONSENSE-MEDIATED MRNA DECAY PROTEIN 3"/>
    <property type="match status" value="1"/>
</dbReference>
<dbReference type="InterPro" id="IPR048898">
    <property type="entry name" value="OB_NMD3"/>
</dbReference>
<comment type="similarity">
    <text evidence="1 7">Belongs to the NMD3 family.</text>
</comment>
<dbReference type="GO" id="GO:0000055">
    <property type="term" value="P:ribosomal large subunit export from nucleus"/>
    <property type="evidence" value="ECO:0007669"/>
    <property type="project" value="TreeGrafter"/>
</dbReference>
<protein>
    <recommendedName>
        <fullName evidence="2 7">60S ribosomal export protein NMD3</fullName>
    </recommendedName>
</protein>
<evidence type="ECO:0000256" key="7">
    <source>
        <dbReference type="RuleBase" id="RU364108"/>
    </source>
</evidence>
<feature type="region of interest" description="Disordered" evidence="8">
    <location>
        <begin position="466"/>
        <end position="497"/>
    </location>
</feature>
<dbReference type="OMA" id="VILVRKH"/>
<dbReference type="EMBL" id="JAPDFW010000084">
    <property type="protein sequence ID" value="KAJ5071948.1"/>
    <property type="molecule type" value="Genomic_DNA"/>
</dbReference>
<keyword evidence="13" id="KW-1185">Reference proteome</keyword>
<comment type="subcellular location">
    <subcellularLocation>
        <location evidence="7">Cytoplasm</location>
    </subcellularLocation>
    <subcellularLocation>
        <location evidence="7">Nucleus</location>
    </subcellularLocation>
</comment>
<keyword evidence="3 7" id="KW-0813">Transport</keyword>
<dbReference type="GO" id="GO:0015031">
    <property type="term" value="P:protein transport"/>
    <property type="evidence" value="ECO:0007669"/>
    <property type="project" value="UniProtKB-KW"/>
</dbReference>
<dbReference type="PANTHER" id="PTHR12746:SF2">
    <property type="entry name" value="60S RIBOSOMAL EXPORT PROTEIN NMD3"/>
    <property type="match status" value="1"/>
</dbReference>
<evidence type="ECO:0000256" key="2">
    <source>
        <dbReference type="ARBA" id="ARBA00017035"/>
    </source>
</evidence>
<dbReference type="Pfam" id="PF04981">
    <property type="entry name" value="NMD3"/>
    <property type="match status" value="1"/>
</dbReference>
<dbReference type="Proteomes" id="UP001149090">
    <property type="component" value="Unassembled WGS sequence"/>
</dbReference>
<name>A0A9Q0LI97_ANAIG</name>
<gene>
    <name evidence="12" type="ORF">M0811_09847</name>
</gene>
<dbReference type="GO" id="GO:0005737">
    <property type="term" value="C:cytoplasm"/>
    <property type="evidence" value="ECO:0007669"/>
    <property type="project" value="UniProtKB-SubCell"/>
</dbReference>
<dbReference type="Pfam" id="PF21193">
    <property type="entry name" value="NMD_SH3"/>
    <property type="match status" value="1"/>
</dbReference>
<proteinExistence type="inferred from homology"/>
<comment type="function">
    <text evidence="7">Acts as an adapter for the XPO1/CRM1-mediated export of the 60S ribosomal subunit.</text>
</comment>
<dbReference type="GO" id="GO:0043023">
    <property type="term" value="F:ribosomal large subunit binding"/>
    <property type="evidence" value="ECO:0007669"/>
    <property type="project" value="InterPro"/>
</dbReference>
<evidence type="ECO:0000259" key="11">
    <source>
        <dbReference type="Pfam" id="PF21193"/>
    </source>
</evidence>
<evidence type="ECO:0000313" key="13">
    <source>
        <dbReference type="Proteomes" id="UP001149090"/>
    </source>
</evidence>
<keyword evidence="5 7" id="KW-0653">Protein transport</keyword>
<feature type="domain" description="60S ribosomal export protein NMD3 OB-fold" evidence="10">
    <location>
        <begin position="308"/>
        <end position="395"/>
    </location>
</feature>
<feature type="domain" description="Nmd3 N-terminal" evidence="9">
    <location>
        <begin position="11"/>
        <end position="239"/>
    </location>
</feature>
<dbReference type="AlphaFoldDB" id="A0A9Q0LI97"/>
<sequence length="522" mass="59845">MQKLTPSTILCCSCGTPIQANPANMCVDCLRTQVDITEGIPKHLTINWCKKCGRYLQPPTSWVHAANESKELLSLLVKRVKGLQKAKLVDAEFVWTEPHSMRLKVKLTIQKEVFAQTILQQKFVVEFVVQRQQCPDCERNETEHTWKAVVQCRQNVGHKKTFFFLEQLILKNQAHAKMIDIEENTRGMDFFFSQRGDAQQLVQFVQSLFPAKFSTSKRLISADLHSNTYNYKYTFAVEIAPICKEDLICLPPSICKQRGGINPLWLCYGVSNLIYLMNPLNLQTIQINAVQFWKAPFSAMMNYRSATAFFVLDVEFLGQTSGKFALADVTVVRSSELGANAKTFITRTHLGHLFKSGDYALGYDLASANINNDDLDENFRLKLIHQLPDVILIRKFYPNKRRRARKRNWEIKSLQISNVAQPKKTSDSSQNLQDLEDFKEDIEEDEDLRARINLYKRPQLVQNSNDMFIEGDSNSPQIDIQDDDDNVDDVDDIDDDNVSQLPIDQLLENLNLNEDNSNDSMN</sequence>
<dbReference type="Pfam" id="PF21192">
    <property type="entry name" value="OB_NMD3"/>
    <property type="match status" value="1"/>
</dbReference>
<evidence type="ECO:0000256" key="3">
    <source>
        <dbReference type="ARBA" id="ARBA00022448"/>
    </source>
</evidence>
<reference evidence="12" key="1">
    <citation type="submission" date="2022-10" db="EMBL/GenBank/DDBJ databases">
        <title>Novel sulphate-reducing endosymbionts in the free-living metamonad Anaeramoeba.</title>
        <authorList>
            <person name="Jerlstrom-Hultqvist J."/>
            <person name="Cepicka I."/>
            <person name="Gallot-Lavallee L."/>
            <person name="Salas-Leiva D."/>
            <person name="Curtis B.A."/>
            <person name="Zahonova K."/>
            <person name="Pipaliya S."/>
            <person name="Dacks J."/>
            <person name="Roger A.J."/>
        </authorList>
    </citation>
    <scope>NUCLEOTIDE SEQUENCE</scope>
    <source>
        <strain evidence="12">BMAN</strain>
    </source>
</reference>
<comment type="caution">
    <text evidence="12">The sequence shown here is derived from an EMBL/GenBank/DDBJ whole genome shotgun (WGS) entry which is preliminary data.</text>
</comment>
<evidence type="ECO:0000256" key="4">
    <source>
        <dbReference type="ARBA" id="ARBA00022490"/>
    </source>
</evidence>
<evidence type="ECO:0000259" key="10">
    <source>
        <dbReference type="Pfam" id="PF21192"/>
    </source>
</evidence>
<evidence type="ECO:0000256" key="5">
    <source>
        <dbReference type="ARBA" id="ARBA00022927"/>
    </source>
</evidence>
<accession>A0A9Q0LI97</accession>